<dbReference type="Proteomes" id="UP001328107">
    <property type="component" value="Unassembled WGS sequence"/>
</dbReference>
<comment type="caution">
    <text evidence="12">The sequence shown here is derived from an EMBL/GenBank/DDBJ whole genome shotgun (WGS) entry which is preliminary data.</text>
</comment>
<dbReference type="Pfam" id="PF04389">
    <property type="entry name" value="Peptidase_M28"/>
    <property type="match status" value="1"/>
</dbReference>
<keyword evidence="4" id="KW-0732">Signal</keyword>
<protein>
    <recommendedName>
        <fullName evidence="9">BOS complex subunit NCLN</fullName>
    </recommendedName>
</protein>
<organism evidence="12 13">
    <name type="scientific">Pristionchus mayeri</name>
    <dbReference type="NCBI Taxonomy" id="1317129"/>
    <lineage>
        <taxon>Eukaryota</taxon>
        <taxon>Metazoa</taxon>
        <taxon>Ecdysozoa</taxon>
        <taxon>Nematoda</taxon>
        <taxon>Chromadorea</taxon>
        <taxon>Rhabditida</taxon>
        <taxon>Rhabditina</taxon>
        <taxon>Diplogasteromorpha</taxon>
        <taxon>Diplogasteroidea</taxon>
        <taxon>Neodiplogasteridae</taxon>
        <taxon>Pristionchus</taxon>
    </lineage>
</organism>
<dbReference type="PROSITE" id="PS00018">
    <property type="entry name" value="EF_HAND_1"/>
    <property type="match status" value="1"/>
</dbReference>
<comment type="similarity">
    <text evidence="2">Belongs to the nicastrin family.</text>
</comment>
<evidence type="ECO:0000256" key="6">
    <source>
        <dbReference type="ARBA" id="ARBA00022989"/>
    </source>
</evidence>
<evidence type="ECO:0000256" key="8">
    <source>
        <dbReference type="ARBA" id="ARBA00023180"/>
    </source>
</evidence>
<dbReference type="PANTHER" id="PTHR31826">
    <property type="entry name" value="NICALIN"/>
    <property type="match status" value="1"/>
</dbReference>
<evidence type="ECO:0000256" key="5">
    <source>
        <dbReference type="ARBA" id="ARBA00022824"/>
    </source>
</evidence>
<gene>
    <name evidence="12" type="ORF">PMAYCL1PPCAC_23417</name>
</gene>
<evidence type="ECO:0000313" key="12">
    <source>
        <dbReference type="EMBL" id="GMR53222.1"/>
    </source>
</evidence>
<dbReference type="EMBL" id="BTRK01000005">
    <property type="protein sequence ID" value="GMR53222.1"/>
    <property type="molecule type" value="Genomic_DNA"/>
</dbReference>
<dbReference type="GO" id="GO:0005789">
    <property type="term" value="C:endoplasmic reticulum membrane"/>
    <property type="evidence" value="ECO:0007669"/>
    <property type="project" value="UniProtKB-SubCell"/>
</dbReference>
<comment type="subcellular location">
    <subcellularLocation>
        <location evidence="1">Endoplasmic reticulum membrane</location>
        <topology evidence="1">Single-pass membrane protein</topology>
    </subcellularLocation>
</comment>
<dbReference type="InterPro" id="IPR018247">
    <property type="entry name" value="EF_Hand_1_Ca_BS"/>
</dbReference>
<evidence type="ECO:0000256" key="4">
    <source>
        <dbReference type="ARBA" id="ARBA00022729"/>
    </source>
</evidence>
<evidence type="ECO:0000256" key="2">
    <source>
        <dbReference type="ARBA" id="ARBA00007717"/>
    </source>
</evidence>
<dbReference type="InterPro" id="IPR007484">
    <property type="entry name" value="Peptidase_M28"/>
</dbReference>
<keyword evidence="5" id="KW-0256">Endoplasmic reticulum</keyword>
<accession>A0AAN5CZ80</accession>
<proteinExistence type="inferred from homology"/>
<feature type="domain" description="Peptidase M28" evidence="11">
    <location>
        <begin position="198"/>
        <end position="369"/>
    </location>
</feature>
<evidence type="ECO:0000256" key="3">
    <source>
        <dbReference type="ARBA" id="ARBA00022692"/>
    </source>
</evidence>
<keyword evidence="6 10" id="KW-1133">Transmembrane helix</keyword>
<feature type="transmembrane region" description="Helical" evidence="10">
    <location>
        <begin position="505"/>
        <end position="526"/>
    </location>
</feature>
<keyword evidence="8" id="KW-0325">Glycoprotein</keyword>
<evidence type="ECO:0000256" key="10">
    <source>
        <dbReference type="SAM" id="Phobius"/>
    </source>
</evidence>
<dbReference type="InterPro" id="IPR016574">
    <property type="entry name" value="Nicalin"/>
</dbReference>
<evidence type="ECO:0000259" key="11">
    <source>
        <dbReference type="Pfam" id="PF04389"/>
    </source>
</evidence>
<name>A0AAN5CZ80_9BILA</name>
<reference evidence="13" key="1">
    <citation type="submission" date="2022-10" db="EMBL/GenBank/DDBJ databases">
        <title>Genome assembly of Pristionchus species.</title>
        <authorList>
            <person name="Yoshida K."/>
            <person name="Sommer R.J."/>
        </authorList>
    </citation>
    <scope>NUCLEOTIDE SEQUENCE [LARGE SCALE GENOMIC DNA]</scope>
    <source>
        <strain evidence="13">RS5460</strain>
    </source>
</reference>
<keyword evidence="3 10" id="KW-0812">Transmembrane</keyword>
<evidence type="ECO:0000313" key="13">
    <source>
        <dbReference type="Proteomes" id="UP001328107"/>
    </source>
</evidence>
<feature type="non-terminal residue" evidence="12">
    <location>
        <position position="1"/>
    </location>
</feature>
<dbReference type="SUPFAM" id="SSF53187">
    <property type="entry name" value="Zn-dependent exopeptidases"/>
    <property type="match status" value="1"/>
</dbReference>
<dbReference type="AlphaFoldDB" id="A0AAN5CZ80"/>
<evidence type="ECO:0000256" key="7">
    <source>
        <dbReference type="ARBA" id="ARBA00023136"/>
    </source>
</evidence>
<dbReference type="Gene3D" id="3.40.630.10">
    <property type="entry name" value="Zn peptidases"/>
    <property type="match status" value="1"/>
</dbReference>
<evidence type="ECO:0000256" key="9">
    <source>
        <dbReference type="ARBA" id="ARBA00034873"/>
    </source>
</evidence>
<keyword evidence="13" id="KW-1185">Reference proteome</keyword>
<dbReference type="GO" id="GO:0009966">
    <property type="term" value="P:regulation of signal transduction"/>
    <property type="evidence" value="ECO:0007669"/>
    <property type="project" value="InterPro"/>
</dbReference>
<feature type="transmembrane region" description="Helical" evidence="10">
    <location>
        <begin position="16"/>
        <end position="35"/>
    </location>
</feature>
<keyword evidence="7 10" id="KW-0472">Membrane</keyword>
<sequence length="544" mass="59111">YHSGNMQEDLLEAFRAPLFFVYMSMLLSFCMVSGAELGDRVELEFQAYRLQQYEVSGSIIGSKSFRILYEAVGIDANALRKSVVVSWRDLMNRDLDGLFKTAVGSMIIVLPADFADLSPAERKQLLDLETALSMVQTELAVYAIKWSEAAAALLSDVSATSTASTGTQKLVQAISANTFQLSSTTTSIPASIPFTPKNVVVRLAGGIPTASTIVFLAHYDTHSAFPDLGVGSDSNGSGMVALLELLSVFKRFYDSAATKPNNHMIFAWTAAGKHNYQGSAAFLAEMQEKYADDKVDLVVCLDTIGNGKALNVHLSKIPSSGTVSDRFVSHLRAAAHNQTIDVVAKKINMQLPFSWEHERFNAKRQAALTLSGLSVPSEISRRSISDSSLDSSVLTRNIRTIAEATLSMILPLPERASHKDERVTSDSTLLSPEAVSMKRVNLLISRFASRPRPLSSQSATEETVANLMAYASSYGHARVQPVTNLETVVVPSNVERIVAEKTKPAIFDLFLAAGIAVYLAAFTKIASCSQVILDRSLTTLRKGY</sequence>
<evidence type="ECO:0000256" key="1">
    <source>
        <dbReference type="ARBA" id="ARBA00004389"/>
    </source>
</evidence>